<feature type="transmembrane region" description="Helical" evidence="2">
    <location>
        <begin position="249"/>
        <end position="269"/>
    </location>
</feature>
<keyword evidence="4" id="KW-1185">Reference proteome</keyword>
<evidence type="ECO:0000256" key="2">
    <source>
        <dbReference type="SAM" id="Phobius"/>
    </source>
</evidence>
<feature type="transmembrane region" description="Helical" evidence="2">
    <location>
        <begin position="122"/>
        <end position="140"/>
    </location>
</feature>
<feature type="compositionally biased region" description="Low complexity" evidence="1">
    <location>
        <begin position="34"/>
        <end position="46"/>
    </location>
</feature>
<dbReference type="AlphaFoldDB" id="L8GXY8"/>
<feature type="transmembrane region" description="Helical" evidence="2">
    <location>
        <begin position="152"/>
        <end position="175"/>
    </location>
</feature>
<dbReference type="GO" id="GO:0005794">
    <property type="term" value="C:Golgi apparatus"/>
    <property type="evidence" value="ECO:0007669"/>
    <property type="project" value="InterPro"/>
</dbReference>
<gene>
    <name evidence="3" type="ORF">ACA1_029400</name>
</gene>
<keyword evidence="2" id="KW-0812">Transmembrane</keyword>
<dbReference type="VEuPathDB" id="AmoebaDB:ACA1_029400"/>
<evidence type="ECO:0000256" key="1">
    <source>
        <dbReference type="SAM" id="MobiDB-lite"/>
    </source>
</evidence>
<evidence type="ECO:0000313" key="4">
    <source>
        <dbReference type="Proteomes" id="UP000011083"/>
    </source>
</evidence>
<dbReference type="Proteomes" id="UP000011083">
    <property type="component" value="Unassembled WGS sequence"/>
</dbReference>
<feature type="region of interest" description="Disordered" evidence="1">
    <location>
        <begin position="19"/>
        <end position="48"/>
    </location>
</feature>
<accession>L8GXY8</accession>
<sequence>MMKEEAWFDGSAGGDVAIDIDGNSGLHERGSGARGARASSSSTSSAQPNAFEGLQDKIVYEVAGRMFQQAQTQAGGYMNLYANLELIKPYFDVELSTVLRRIKLSFVPRQSSELLTSGAPDLYGPTMLVFTLVAILLLGMKLSHKTVEEGTLMGSAFGLCFSYWVMGSLGMRFAAYLCGMPLSLLEALSLSGYGLGGYCLGLVVHYLLHPISPALSTVALLVAGGMSAATLACVFWADLRQRNQSKAAITAGCVGAIHFLFLLYIRFFYASLYDAAAAAF</sequence>
<dbReference type="GO" id="GO:0016192">
    <property type="term" value="P:vesicle-mediated transport"/>
    <property type="evidence" value="ECO:0007669"/>
    <property type="project" value="InterPro"/>
</dbReference>
<proteinExistence type="predicted"/>
<dbReference type="GO" id="GO:0031267">
    <property type="term" value="F:small GTPase binding"/>
    <property type="evidence" value="ECO:0007669"/>
    <property type="project" value="InterPro"/>
</dbReference>
<feature type="transmembrane region" description="Helical" evidence="2">
    <location>
        <begin position="214"/>
        <end position="237"/>
    </location>
</feature>
<reference evidence="3 4" key="1">
    <citation type="journal article" date="2013" name="Genome Biol.">
        <title>Genome of Acanthamoeba castellanii highlights extensive lateral gene transfer and early evolution of tyrosine kinase signaling.</title>
        <authorList>
            <person name="Clarke M."/>
            <person name="Lohan A.J."/>
            <person name="Liu B."/>
            <person name="Lagkouvardos I."/>
            <person name="Roy S."/>
            <person name="Zafar N."/>
            <person name="Bertelli C."/>
            <person name="Schilde C."/>
            <person name="Kianianmomeni A."/>
            <person name="Burglin T.R."/>
            <person name="Frech C."/>
            <person name="Turcotte B."/>
            <person name="Kopec K.O."/>
            <person name="Synnott J.M."/>
            <person name="Choo C."/>
            <person name="Paponov I."/>
            <person name="Finkler A."/>
            <person name="Soon Heng Tan C."/>
            <person name="Hutchins A.P."/>
            <person name="Weinmeier T."/>
            <person name="Rattei T."/>
            <person name="Chu J.S."/>
            <person name="Gimenez G."/>
            <person name="Irimia M."/>
            <person name="Rigden D.J."/>
            <person name="Fitzpatrick D.A."/>
            <person name="Lorenzo-Morales J."/>
            <person name="Bateman A."/>
            <person name="Chiu C.H."/>
            <person name="Tang P."/>
            <person name="Hegemann P."/>
            <person name="Fromm H."/>
            <person name="Raoult D."/>
            <person name="Greub G."/>
            <person name="Miranda-Saavedra D."/>
            <person name="Chen N."/>
            <person name="Nash P."/>
            <person name="Ginger M.L."/>
            <person name="Horn M."/>
            <person name="Schaap P."/>
            <person name="Caler L."/>
            <person name="Loftus B."/>
        </authorList>
    </citation>
    <scope>NUCLEOTIDE SEQUENCE [LARGE SCALE GENOMIC DNA]</scope>
    <source>
        <strain evidence="3 4">Neff</strain>
    </source>
</reference>
<organism evidence="3 4">
    <name type="scientific">Acanthamoeba castellanii (strain ATCC 30010 / Neff)</name>
    <dbReference type="NCBI Taxonomy" id="1257118"/>
    <lineage>
        <taxon>Eukaryota</taxon>
        <taxon>Amoebozoa</taxon>
        <taxon>Discosea</taxon>
        <taxon>Longamoebia</taxon>
        <taxon>Centramoebida</taxon>
        <taxon>Acanthamoebidae</taxon>
        <taxon>Acanthamoeba</taxon>
    </lineage>
</organism>
<keyword evidence="2" id="KW-0472">Membrane</keyword>
<dbReference type="PANTHER" id="PTHR12822:SF2">
    <property type="entry name" value="PROTEIN YIPF"/>
    <property type="match status" value="1"/>
</dbReference>
<keyword evidence="2" id="KW-1133">Transmembrane helix</keyword>
<protein>
    <submittedName>
        <fullName evidence="3">Yip1 domain containing protein</fullName>
    </submittedName>
</protein>
<evidence type="ECO:0000313" key="3">
    <source>
        <dbReference type="EMBL" id="ELR17817.1"/>
    </source>
</evidence>
<dbReference type="GeneID" id="14918556"/>
<name>L8GXY8_ACACF</name>
<dbReference type="PANTHER" id="PTHR12822">
    <property type="entry name" value="PROTEIN YIPF"/>
    <property type="match status" value="1"/>
</dbReference>
<dbReference type="STRING" id="1257118.L8GXY8"/>
<dbReference type="EMBL" id="KB007972">
    <property type="protein sequence ID" value="ELR17817.1"/>
    <property type="molecule type" value="Genomic_DNA"/>
</dbReference>
<dbReference type="InterPro" id="IPR039765">
    <property type="entry name" value="Yip5/YIPF1/YIPF2"/>
</dbReference>
<dbReference type="KEGG" id="acan:ACA1_029400"/>
<dbReference type="RefSeq" id="XP_004339830.1">
    <property type="nucleotide sequence ID" value="XM_004339782.1"/>
</dbReference>
<feature type="transmembrane region" description="Helical" evidence="2">
    <location>
        <begin position="187"/>
        <end position="208"/>
    </location>
</feature>
<dbReference type="OrthoDB" id="10256463at2759"/>